<feature type="repeat" description="NHL" evidence="2">
    <location>
        <begin position="331"/>
        <end position="374"/>
    </location>
</feature>
<dbReference type="CDD" id="cd00063">
    <property type="entry name" value="FN3"/>
    <property type="match status" value="1"/>
</dbReference>
<feature type="compositionally biased region" description="Low complexity" evidence="3">
    <location>
        <begin position="734"/>
        <end position="744"/>
    </location>
</feature>
<dbReference type="PANTHER" id="PTHR24104:SF25">
    <property type="entry name" value="PROTEIN LIN-41"/>
    <property type="match status" value="1"/>
</dbReference>
<dbReference type="InterPro" id="IPR003961">
    <property type="entry name" value="FN3_dom"/>
</dbReference>
<dbReference type="Pfam" id="PF00395">
    <property type="entry name" value="SLH"/>
    <property type="match status" value="3"/>
</dbReference>
<feature type="repeat" description="NHL" evidence="2">
    <location>
        <begin position="439"/>
        <end position="476"/>
    </location>
</feature>
<feature type="signal peptide" evidence="4">
    <location>
        <begin position="1"/>
        <end position="35"/>
    </location>
</feature>
<name>A0ABV8SHM8_9BACL</name>
<evidence type="ECO:0000256" key="3">
    <source>
        <dbReference type="SAM" id="MobiDB-lite"/>
    </source>
</evidence>
<dbReference type="SUPFAM" id="SSF49265">
    <property type="entry name" value="Fibronectin type III"/>
    <property type="match status" value="1"/>
</dbReference>
<dbReference type="PROSITE" id="PS51272">
    <property type="entry name" value="SLH"/>
    <property type="match status" value="3"/>
</dbReference>
<dbReference type="Gene3D" id="2.60.40.10">
    <property type="entry name" value="Immunoglobulins"/>
    <property type="match status" value="1"/>
</dbReference>
<dbReference type="InterPro" id="IPR001119">
    <property type="entry name" value="SLH_dom"/>
</dbReference>
<feature type="repeat" description="NHL" evidence="2">
    <location>
        <begin position="547"/>
        <end position="583"/>
    </location>
</feature>
<feature type="repeat" description="NHL" evidence="2">
    <location>
        <begin position="487"/>
        <end position="524"/>
    </location>
</feature>
<dbReference type="InterPro" id="IPR050952">
    <property type="entry name" value="TRIM-NHL_E3_ligases"/>
</dbReference>
<dbReference type="SMART" id="SM00060">
    <property type="entry name" value="FN3"/>
    <property type="match status" value="1"/>
</dbReference>
<gene>
    <name evidence="7" type="ORF">ACFO1S_25450</name>
</gene>
<dbReference type="InterPro" id="IPR011042">
    <property type="entry name" value="6-blade_b-propeller_TolB-like"/>
</dbReference>
<comment type="caution">
    <text evidence="7">The sequence shown here is derived from an EMBL/GenBank/DDBJ whole genome shotgun (WGS) entry which is preliminary data.</text>
</comment>
<feature type="domain" description="SLH" evidence="6">
    <location>
        <begin position="961"/>
        <end position="1020"/>
    </location>
</feature>
<evidence type="ECO:0000313" key="7">
    <source>
        <dbReference type="EMBL" id="MFC4306770.1"/>
    </source>
</evidence>
<evidence type="ECO:0000256" key="2">
    <source>
        <dbReference type="PROSITE-ProRule" id="PRU00504"/>
    </source>
</evidence>
<dbReference type="InterPro" id="IPR001258">
    <property type="entry name" value="NHL_repeat"/>
</dbReference>
<dbReference type="Proteomes" id="UP001595755">
    <property type="component" value="Unassembled WGS sequence"/>
</dbReference>
<reference evidence="8" key="1">
    <citation type="journal article" date="2019" name="Int. J. Syst. Evol. Microbiol.">
        <title>The Global Catalogue of Microorganisms (GCM) 10K type strain sequencing project: providing services to taxonomists for standard genome sequencing and annotation.</title>
        <authorList>
            <consortium name="The Broad Institute Genomics Platform"/>
            <consortium name="The Broad Institute Genome Sequencing Center for Infectious Disease"/>
            <person name="Wu L."/>
            <person name="Ma J."/>
        </authorList>
    </citation>
    <scope>NUCLEOTIDE SEQUENCE [LARGE SCALE GENOMIC DNA]</scope>
    <source>
        <strain evidence="8">CGMCC 4.1641</strain>
    </source>
</reference>
<protein>
    <submittedName>
        <fullName evidence="7">S-layer homology domain-containing protein</fullName>
    </submittedName>
</protein>
<dbReference type="Gene3D" id="2.40.10.500">
    <property type="match status" value="2"/>
</dbReference>
<feature type="repeat" description="NHL" evidence="2">
    <location>
        <begin position="382"/>
        <end position="425"/>
    </location>
</feature>
<dbReference type="SUPFAM" id="SSF63829">
    <property type="entry name" value="Calcium-dependent phosphotriesterase"/>
    <property type="match status" value="1"/>
</dbReference>
<feature type="repeat" description="NHL" evidence="2">
    <location>
        <begin position="284"/>
        <end position="323"/>
    </location>
</feature>
<feature type="repeat" description="NHL" evidence="2">
    <location>
        <begin position="150"/>
        <end position="185"/>
    </location>
</feature>
<dbReference type="Gene3D" id="2.120.10.30">
    <property type="entry name" value="TolB, C-terminal domain"/>
    <property type="match status" value="5"/>
</dbReference>
<keyword evidence="4" id="KW-0732">Signal</keyword>
<keyword evidence="8" id="KW-1185">Reference proteome</keyword>
<evidence type="ECO:0000313" key="8">
    <source>
        <dbReference type="Proteomes" id="UP001595755"/>
    </source>
</evidence>
<dbReference type="RefSeq" id="WP_204602079.1">
    <property type="nucleotide sequence ID" value="NZ_JBHSED010000065.1"/>
</dbReference>
<dbReference type="PROSITE" id="PS50853">
    <property type="entry name" value="FN3"/>
    <property type="match status" value="1"/>
</dbReference>
<organism evidence="7 8">
    <name type="scientific">Cohnella boryungensis</name>
    <dbReference type="NCBI Taxonomy" id="768479"/>
    <lineage>
        <taxon>Bacteria</taxon>
        <taxon>Bacillati</taxon>
        <taxon>Bacillota</taxon>
        <taxon>Bacilli</taxon>
        <taxon>Bacillales</taxon>
        <taxon>Paenibacillaceae</taxon>
        <taxon>Cohnella</taxon>
    </lineage>
</organism>
<feature type="repeat" description="NHL" evidence="2">
    <location>
        <begin position="100"/>
        <end position="139"/>
    </location>
</feature>
<dbReference type="EMBL" id="JBHSED010000065">
    <property type="protein sequence ID" value="MFC4306770.1"/>
    <property type="molecule type" value="Genomic_DNA"/>
</dbReference>
<feature type="domain" description="SLH" evidence="6">
    <location>
        <begin position="1091"/>
        <end position="1152"/>
    </location>
</feature>
<feature type="region of interest" description="Disordered" evidence="3">
    <location>
        <begin position="711"/>
        <end position="744"/>
    </location>
</feature>
<feature type="repeat" description="NHL" evidence="2">
    <location>
        <begin position="233"/>
        <end position="272"/>
    </location>
</feature>
<dbReference type="Pfam" id="PF01436">
    <property type="entry name" value="NHL"/>
    <property type="match status" value="10"/>
</dbReference>
<dbReference type="PANTHER" id="PTHR24104">
    <property type="entry name" value="E3 UBIQUITIN-PROTEIN LIGASE NHLRC1-RELATED"/>
    <property type="match status" value="1"/>
</dbReference>
<dbReference type="PROSITE" id="PS51125">
    <property type="entry name" value="NHL"/>
    <property type="match status" value="11"/>
</dbReference>
<keyword evidence="1" id="KW-0677">Repeat</keyword>
<feature type="compositionally biased region" description="Polar residues" evidence="3">
    <location>
        <begin position="711"/>
        <end position="720"/>
    </location>
</feature>
<dbReference type="InterPro" id="IPR013783">
    <property type="entry name" value="Ig-like_fold"/>
</dbReference>
<accession>A0ABV8SHM8</accession>
<feature type="domain" description="Fibronectin type-III" evidence="5">
    <location>
        <begin position="635"/>
        <end position="724"/>
    </location>
</feature>
<feature type="repeat" description="NHL" evidence="2">
    <location>
        <begin position="595"/>
        <end position="634"/>
    </location>
</feature>
<feature type="chain" id="PRO_5045966798" evidence="4">
    <location>
        <begin position="36"/>
        <end position="1152"/>
    </location>
</feature>
<feature type="domain" description="SLH" evidence="6">
    <location>
        <begin position="1021"/>
        <end position="1084"/>
    </location>
</feature>
<evidence type="ECO:0000259" key="6">
    <source>
        <dbReference type="PROSITE" id="PS51272"/>
    </source>
</evidence>
<proteinExistence type="predicted"/>
<dbReference type="Pfam" id="PF00041">
    <property type="entry name" value="fn3"/>
    <property type="match status" value="1"/>
</dbReference>
<evidence type="ECO:0000256" key="1">
    <source>
        <dbReference type="ARBA" id="ARBA00022737"/>
    </source>
</evidence>
<feature type="repeat" description="NHL" evidence="2">
    <location>
        <begin position="58"/>
        <end position="88"/>
    </location>
</feature>
<sequence>MNQHKRKYAIAFAKKTLLWALIVLLALPQLSPASAETTRNWTTYGKPGMASNERIGAFSAPYGVAVDAIGNVYVADTDNHRIQKRDATTGEWTVLSINAGQPGTGLGEFNRPHAVTVDAAGSLYVADTYNNRIQKLDMTGGFPGQWKTLGEPSGLKHPKGLTLDALGNVYVADTDNNRVRKLDAATESWTDYESISFPRGVAIDGDGNVYATSSNRNEIRKLNATGQWDPMWGGRGAAPGQLYSPSSIVFDRDGNLYVTDTGNNRVQKRDAATGNWSEWKRGGGGAGKALGEFDVPFGLAVDGTGTIYVADANNHRIQKWDAAAGIWSEWGYIGTIPGRNLGEFSYPTGVAADSLGRVFVTDYDTHRVQMLGLATGVWREWGKSGGEAGSLPGEFYNPTGVAVDAAGNVYVADRDNHRIQKLDFSQGASGVWSVLAQGRGSAPGQFEFPNDIAIDHEGNVYVADINNFRIQKLDVSSGQWQVLGYGKGNGPGEFDYPSGVAVDGDGNLYVADTDNHRIQKMNVSLLENPPSDWQPGDEWEVVGYGEGNGLGQFSEPFDVSLDGRGNVFVADLGNHRIQMLDASNGTWRQWGKADGQPGSNPGEFSSPTGLSVSGSGDIFIADYANHRLQKWTYDRPDAPTNVSATAGNGEATVSFSAPANDGGSIVTDYIVTANPGGATVSGSGSPLKVSGLTNGTSYTFTVVAVNSYGSSLPSKASNAVTPRGTTSGGGGGYVPSSPEPASSSEDVAVYVNGKQEKAGVLKLTQENGRTIATIAVDGKKLEEKLAAEGGSPEVAIRAPGGSDMAIGRFQWDLLEKMASREAVMVLQTDKAEFRIPTGRIDLRSIKERLGASAAVSEIQIEIVSGTAEAPKEAAASIVAAPMIFTLRAVYNGHTIEIPALQAYSERWIAIPNGVNPERVTTGAEVQADGTLRHLPTMLVRREGKLYARVNSLSNGTVALVWNPVSFTDVERHWAKPAVNDMGSRLVVNGGSSASYSPDQSISRAEFAAILVRGLGLSPDGQKAPFGDIDSASWYADEIGSAFKHGLINGFTDDTFRPQERLTREQAIAILARAMKLTELKEKASPTQGPAVDAFTDASAVSSWAEDSMIDGLNYGLISGQGGNRLAPKASVTRAEVAVMVRNLLVKSGLINS</sequence>
<dbReference type="SUPFAM" id="SSF101898">
    <property type="entry name" value="NHL repeat"/>
    <property type="match status" value="2"/>
</dbReference>
<dbReference type="InterPro" id="IPR036116">
    <property type="entry name" value="FN3_sf"/>
</dbReference>
<evidence type="ECO:0000256" key="4">
    <source>
        <dbReference type="SAM" id="SignalP"/>
    </source>
</evidence>
<evidence type="ECO:0000259" key="5">
    <source>
        <dbReference type="PROSITE" id="PS50853"/>
    </source>
</evidence>